<gene>
    <name evidence="5" type="ORF">X797_009728</name>
</gene>
<dbReference type="InterPro" id="IPR001138">
    <property type="entry name" value="Zn2Cys6_DnaBD"/>
</dbReference>
<evidence type="ECO:0000313" key="6">
    <source>
        <dbReference type="Proteomes" id="UP000030151"/>
    </source>
</evidence>
<dbReference type="SUPFAM" id="SSF57701">
    <property type="entry name" value="Zn2/Cys6 DNA-binding domain"/>
    <property type="match status" value="1"/>
</dbReference>
<evidence type="ECO:0000256" key="2">
    <source>
        <dbReference type="ARBA" id="ARBA00023242"/>
    </source>
</evidence>
<evidence type="ECO:0000256" key="3">
    <source>
        <dbReference type="SAM" id="MobiDB-lite"/>
    </source>
</evidence>
<dbReference type="OrthoDB" id="5386330at2759"/>
<dbReference type="GO" id="GO:0005634">
    <property type="term" value="C:nucleus"/>
    <property type="evidence" value="ECO:0007669"/>
    <property type="project" value="UniProtKB-SubCell"/>
</dbReference>
<dbReference type="Proteomes" id="UP000030151">
    <property type="component" value="Unassembled WGS sequence"/>
</dbReference>
<comment type="subcellular location">
    <subcellularLocation>
        <location evidence="1">Nucleus</location>
    </subcellularLocation>
</comment>
<protein>
    <submittedName>
        <fullName evidence="5">Zn(2)-Cys(6) zinc finger domain protein</fullName>
    </submittedName>
</protein>
<dbReference type="PANTHER" id="PTHR37534:SF17">
    <property type="entry name" value="ZN(2)-C6 FUNGAL-TYPE DOMAIN-CONTAINING PROTEIN"/>
    <property type="match status" value="1"/>
</dbReference>
<keyword evidence="2" id="KW-0539">Nucleus</keyword>
<evidence type="ECO:0000259" key="4">
    <source>
        <dbReference type="PROSITE" id="PS50048"/>
    </source>
</evidence>
<evidence type="ECO:0000256" key="1">
    <source>
        <dbReference type="ARBA" id="ARBA00004123"/>
    </source>
</evidence>
<sequence>MSLAKRNDGCYECRMRRVRCDKTEPECFKCQKKGIKCSGQGIECRFSKHMNRKQTPSVASPQLPAASSKASKRYLFVNVENTHDGALPTSSGQPGASTTGPSSSTMSIVVPYRSKGRELVRARQAEQCQRVASLPSPRGAIEVVPARSRMLFDHCNDGPPVSTFIASKMVVLDFNENGYRQIVLPIACQDDLVAQAVSVIAAFHLSSRMPSMHMAAERGQELILSRLRQQSLNLGPGQLFNMSTLATLLVLLVGDTITGANNYVYLLELLSRLAKLAMNDPRLSDTTKAFIMEQTKMFQLFGFPLSSQMKGIQTFTKSPDYYLDFMTSSPSLGSDPEQYANIQVMKDIIRQACYIYRNRASHEATRESSIEAVERLRQTVTHLDPNVEGRHALVWAFFVASAESILPEHRDFFYNRLKGLFECTRFGSIPLALQTLDYIWSKQDSTNWIEIVTHERQILIM</sequence>
<organism evidence="5 6">
    <name type="scientific">Metarhizium robertsii</name>
    <dbReference type="NCBI Taxonomy" id="568076"/>
    <lineage>
        <taxon>Eukaryota</taxon>
        <taxon>Fungi</taxon>
        <taxon>Dikarya</taxon>
        <taxon>Ascomycota</taxon>
        <taxon>Pezizomycotina</taxon>
        <taxon>Sordariomycetes</taxon>
        <taxon>Hypocreomycetidae</taxon>
        <taxon>Hypocreales</taxon>
        <taxon>Clavicipitaceae</taxon>
        <taxon>Metarhizium</taxon>
    </lineage>
</organism>
<dbReference type="PANTHER" id="PTHR37534">
    <property type="entry name" value="TRANSCRIPTIONAL ACTIVATOR PROTEIN UGA3"/>
    <property type="match status" value="1"/>
</dbReference>
<feature type="domain" description="Zn(2)-C6 fungal-type" evidence="4">
    <location>
        <begin position="9"/>
        <end position="38"/>
    </location>
</feature>
<comment type="caution">
    <text evidence="5">The sequence shown here is derived from an EMBL/GenBank/DDBJ whole genome shotgun (WGS) entry which is preliminary data.</text>
</comment>
<evidence type="ECO:0000313" key="5">
    <source>
        <dbReference type="EMBL" id="EXU97111.1"/>
    </source>
</evidence>
<dbReference type="GO" id="GO:0000981">
    <property type="term" value="F:DNA-binding transcription factor activity, RNA polymerase II-specific"/>
    <property type="evidence" value="ECO:0007669"/>
    <property type="project" value="InterPro"/>
</dbReference>
<dbReference type="Gene3D" id="4.10.240.10">
    <property type="entry name" value="Zn(2)-C6 fungal-type DNA-binding domain"/>
    <property type="match status" value="1"/>
</dbReference>
<dbReference type="AlphaFoldDB" id="A0A014MYH5"/>
<dbReference type="HOGENOM" id="CLU_031387_1_0_1"/>
<dbReference type="InterPro" id="IPR036864">
    <property type="entry name" value="Zn2-C6_fun-type_DNA-bd_sf"/>
</dbReference>
<dbReference type="GO" id="GO:0000976">
    <property type="term" value="F:transcription cis-regulatory region binding"/>
    <property type="evidence" value="ECO:0007669"/>
    <property type="project" value="TreeGrafter"/>
</dbReference>
<dbReference type="EMBL" id="JELW01000040">
    <property type="protein sequence ID" value="EXU97111.1"/>
    <property type="molecule type" value="Genomic_DNA"/>
</dbReference>
<name>A0A014MYH5_9HYPO</name>
<dbReference type="PROSITE" id="PS50048">
    <property type="entry name" value="ZN2_CY6_FUNGAL_2"/>
    <property type="match status" value="1"/>
</dbReference>
<dbReference type="SMART" id="SM00066">
    <property type="entry name" value="GAL4"/>
    <property type="match status" value="1"/>
</dbReference>
<dbReference type="GO" id="GO:0045944">
    <property type="term" value="P:positive regulation of transcription by RNA polymerase II"/>
    <property type="evidence" value="ECO:0007669"/>
    <property type="project" value="TreeGrafter"/>
</dbReference>
<dbReference type="Pfam" id="PF00172">
    <property type="entry name" value="Zn_clus"/>
    <property type="match status" value="1"/>
</dbReference>
<dbReference type="InterPro" id="IPR021858">
    <property type="entry name" value="Fun_TF"/>
</dbReference>
<feature type="compositionally biased region" description="Low complexity" evidence="3">
    <location>
        <begin position="88"/>
        <end position="107"/>
    </location>
</feature>
<feature type="region of interest" description="Disordered" evidence="3">
    <location>
        <begin position="85"/>
        <end position="107"/>
    </location>
</feature>
<dbReference type="Pfam" id="PF11951">
    <property type="entry name" value="Fungal_trans_2"/>
    <property type="match status" value="2"/>
</dbReference>
<accession>A0A014MYH5</accession>
<reference evidence="5 6" key="1">
    <citation type="submission" date="2014-02" db="EMBL/GenBank/DDBJ databases">
        <title>The genome sequence of the entomopathogenic fungus Metarhizium robertsii ARSEF 2575.</title>
        <authorList>
            <person name="Giuliano Garisto Donzelli B."/>
            <person name="Roe B.A."/>
            <person name="Macmil S.L."/>
            <person name="Krasnoff S.B."/>
            <person name="Gibson D.M."/>
        </authorList>
    </citation>
    <scope>NUCLEOTIDE SEQUENCE [LARGE SCALE GENOMIC DNA]</scope>
    <source>
        <strain evidence="5 6">ARSEF 2575</strain>
    </source>
</reference>
<dbReference type="PROSITE" id="PS00463">
    <property type="entry name" value="ZN2_CY6_FUNGAL_1"/>
    <property type="match status" value="1"/>
</dbReference>
<dbReference type="CDD" id="cd00067">
    <property type="entry name" value="GAL4"/>
    <property type="match status" value="1"/>
</dbReference>
<dbReference type="GO" id="GO:0008270">
    <property type="term" value="F:zinc ion binding"/>
    <property type="evidence" value="ECO:0007669"/>
    <property type="project" value="InterPro"/>
</dbReference>
<dbReference type="eggNOG" id="ENOG502SKTW">
    <property type="taxonomic scope" value="Eukaryota"/>
</dbReference>
<proteinExistence type="predicted"/>